<keyword evidence="1" id="KW-0732">Signal</keyword>
<accession>A0ABQ3WVF3</accession>
<dbReference type="EMBL" id="BOMF01000145">
    <property type="protein sequence ID" value="GID50277.1"/>
    <property type="molecule type" value="Genomic_DNA"/>
</dbReference>
<sequence length="205" mass="21325">MIMWIRAAAVAVCAFLLAGCTGSTGAGRVVTEESSAERSIQARWWEWAAAEPEGTNPVVDETGEHCARNQPGDVWFLAGTFGGRVERRCTVPLGVPVVAPVVNLVATRAWDCFGFMTEASGVVEFDGAEVPLERFEDEPITFVAGAGNPVTGVGGSTQGAGCGLWARIDPLGAGEHHVSIRGTSGTLEVVAEYTLTVAASSESAA</sequence>
<organism evidence="2">
    <name type="scientific">Actinoplanes campanulatus</name>
    <dbReference type="NCBI Taxonomy" id="113559"/>
    <lineage>
        <taxon>Bacteria</taxon>
        <taxon>Bacillati</taxon>
        <taxon>Actinomycetota</taxon>
        <taxon>Actinomycetes</taxon>
        <taxon>Micromonosporales</taxon>
        <taxon>Micromonosporaceae</taxon>
        <taxon>Actinoplanes</taxon>
    </lineage>
</organism>
<evidence type="ECO:0000313" key="2">
    <source>
        <dbReference type="EMBL" id="GID50277.1"/>
    </source>
</evidence>
<feature type="chain" id="PRO_5046463655" evidence="1">
    <location>
        <begin position="27"/>
        <end position="205"/>
    </location>
</feature>
<feature type="signal peptide" evidence="1">
    <location>
        <begin position="1"/>
        <end position="26"/>
    </location>
</feature>
<gene>
    <name evidence="2" type="ORF">Aca07nite_75520</name>
</gene>
<proteinExistence type="predicted"/>
<comment type="caution">
    <text evidence="2">The sequence shown here is derived from an EMBL/GenBank/DDBJ whole genome shotgun (WGS) entry which is preliminary data.</text>
</comment>
<name>A0ABQ3WVF3_9ACTN</name>
<evidence type="ECO:0000256" key="1">
    <source>
        <dbReference type="SAM" id="SignalP"/>
    </source>
</evidence>
<reference evidence="2" key="1">
    <citation type="submission" date="2021-01" db="EMBL/GenBank/DDBJ databases">
        <title>Whole genome shotgun sequence of Actinoplanes capillaceus NBRC 16408.</title>
        <authorList>
            <person name="Komaki H."/>
            <person name="Tamura T."/>
        </authorList>
    </citation>
    <scope>NUCLEOTIDE SEQUENCE [LARGE SCALE GENOMIC DNA]</scope>
    <source>
        <strain evidence="2">NBRC 16408</strain>
    </source>
</reference>
<dbReference type="PROSITE" id="PS51257">
    <property type="entry name" value="PROKAR_LIPOPROTEIN"/>
    <property type="match status" value="1"/>
</dbReference>
<protein>
    <submittedName>
        <fullName evidence="2">Uncharacterized protein</fullName>
    </submittedName>
</protein>